<gene>
    <name evidence="7" type="ORF">AAL_05236</name>
</gene>
<dbReference type="PIRSF" id="PIRSF006060">
    <property type="entry name" value="AA_transporter"/>
    <property type="match status" value="1"/>
</dbReference>
<evidence type="ECO:0000256" key="5">
    <source>
        <dbReference type="SAM" id="Phobius"/>
    </source>
</evidence>
<keyword evidence="2 5" id="KW-0812">Transmembrane</keyword>
<proteinExistence type="predicted"/>
<dbReference type="STRING" id="1081109.A0A168AS30"/>
<feature type="transmembrane region" description="Helical" evidence="5">
    <location>
        <begin position="230"/>
        <end position="254"/>
    </location>
</feature>
<feature type="transmembrane region" description="Helical" evidence="5">
    <location>
        <begin position="111"/>
        <end position="132"/>
    </location>
</feature>
<evidence type="ECO:0000256" key="2">
    <source>
        <dbReference type="ARBA" id="ARBA00022692"/>
    </source>
</evidence>
<evidence type="ECO:0000313" key="7">
    <source>
        <dbReference type="EMBL" id="KZZ94269.1"/>
    </source>
</evidence>
<sequence length="595" mass="65183">MTDTKDVEFESSGTDVARSTTVDVPGIDARYGRTIRGLSPRHVQFMAIAGSIGTGLFVGIGSRLSQSGPLSLLLGYLVWGLLFIWPCNLCVAEMCAYLPVRGSIFELASRFVDPALGFAMGWTYFYTMVMLVCTEYSSVAMVMQYWTSSVNPAVWIAGAMMVCVALNVVAVKCVRQQPLSPPFPLFVSSTLCRLAMSLMPADILCKGLRKADLKRAFGRVFSRYYGEAEFIMASTKVLLILGLILLTVVTMCGGNPRHDAYGFRHWKNGNAMHAYYADGAAGRFLGWWKVVLYAAFTISGPDMVALAAGEMQNPRRTIPRVTKLIFYRLLCFYVLGVLAVGVICSSRDERLLGALGNPSGGGGSAASPWVIGIENLGISGLSHVINAAILLSGLSCANANGQAPGFLMRCTRSGVPIYTVGLVCVLSCITFLVSSHAAVEVFNWFVDLATTGLIATYTCMLLIYIFWYRARGSQRLAHRELLLPFVAPLQPYGAYFATGLGILALVFTAFDAFVPFKPQGFVTGYFCLPYSAALYVGCKIWRGTELVRPEKADLVSGKAAVDDECREWEEGGIDRNWRAALVAMPFWRRCWERLW</sequence>
<keyword evidence="8" id="KW-1185">Reference proteome</keyword>
<feature type="transmembrane region" description="Helical" evidence="5">
    <location>
        <begin position="489"/>
        <end position="510"/>
    </location>
</feature>
<dbReference type="InterPro" id="IPR050524">
    <property type="entry name" value="APC_YAT"/>
</dbReference>
<feature type="domain" description="Amino acid permease/ SLC12A" evidence="6">
    <location>
        <begin position="223"/>
        <end position="543"/>
    </location>
</feature>
<accession>A0A168AS30</accession>
<comment type="subcellular location">
    <subcellularLocation>
        <location evidence="1">Membrane</location>
        <topology evidence="1">Multi-pass membrane protein</topology>
    </subcellularLocation>
</comment>
<dbReference type="GO" id="GO:0015171">
    <property type="term" value="F:amino acid transmembrane transporter activity"/>
    <property type="evidence" value="ECO:0007669"/>
    <property type="project" value="TreeGrafter"/>
</dbReference>
<dbReference type="AlphaFoldDB" id="A0A168AS30"/>
<evidence type="ECO:0000256" key="3">
    <source>
        <dbReference type="ARBA" id="ARBA00022989"/>
    </source>
</evidence>
<feature type="transmembrane region" description="Helical" evidence="5">
    <location>
        <begin position="444"/>
        <end position="468"/>
    </location>
</feature>
<organism evidence="7 8">
    <name type="scientific">Moelleriella libera RCEF 2490</name>
    <dbReference type="NCBI Taxonomy" id="1081109"/>
    <lineage>
        <taxon>Eukaryota</taxon>
        <taxon>Fungi</taxon>
        <taxon>Dikarya</taxon>
        <taxon>Ascomycota</taxon>
        <taxon>Pezizomycotina</taxon>
        <taxon>Sordariomycetes</taxon>
        <taxon>Hypocreomycetidae</taxon>
        <taxon>Hypocreales</taxon>
        <taxon>Clavicipitaceae</taxon>
        <taxon>Moelleriella</taxon>
    </lineage>
</organism>
<feature type="transmembrane region" description="Helical" evidence="5">
    <location>
        <begin position="275"/>
        <end position="296"/>
    </location>
</feature>
<dbReference type="OrthoDB" id="3900342at2759"/>
<name>A0A168AS30_9HYPO</name>
<dbReference type="PANTHER" id="PTHR43341">
    <property type="entry name" value="AMINO ACID PERMEASE"/>
    <property type="match status" value="1"/>
</dbReference>
<keyword evidence="3 5" id="KW-1133">Transmembrane helix</keyword>
<dbReference type="EMBL" id="AZGY01000011">
    <property type="protein sequence ID" value="KZZ94269.1"/>
    <property type="molecule type" value="Genomic_DNA"/>
</dbReference>
<feature type="transmembrane region" description="Helical" evidence="5">
    <location>
        <begin position="43"/>
        <end position="64"/>
    </location>
</feature>
<dbReference type="GO" id="GO:0016020">
    <property type="term" value="C:membrane"/>
    <property type="evidence" value="ECO:0007669"/>
    <property type="project" value="UniProtKB-SubCell"/>
</dbReference>
<feature type="transmembrane region" description="Helical" evidence="5">
    <location>
        <begin position="417"/>
        <end position="438"/>
    </location>
</feature>
<dbReference type="Pfam" id="PF00324">
    <property type="entry name" value="AA_permease"/>
    <property type="match status" value="2"/>
</dbReference>
<comment type="caution">
    <text evidence="7">The sequence shown here is derived from an EMBL/GenBank/DDBJ whole genome shotgun (WGS) entry which is preliminary data.</text>
</comment>
<feature type="domain" description="Amino acid permease/ SLC12A" evidence="6">
    <location>
        <begin position="42"/>
        <end position="174"/>
    </location>
</feature>
<dbReference type="PANTHER" id="PTHR43341:SF39">
    <property type="entry name" value="AMINO ACID TRANSPORTER (EUROFUNG)-RELATED"/>
    <property type="match status" value="1"/>
</dbReference>
<dbReference type="Gene3D" id="1.20.1740.10">
    <property type="entry name" value="Amino acid/polyamine transporter I"/>
    <property type="match status" value="1"/>
</dbReference>
<evidence type="ECO:0000313" key="8">
    <source>
        <dbReference type="Proteomes" id="UP000078544"/>
    </source>
</evidence>
<feature type="transmembrane region" description="Helical" evidence="5">
    <location>
        <begin position="76"/>
        <end position="99"/>
    </location>
</feature>
<dbReference type="InterPro" id="IPR004841">
    <property type="entry name" value="AA-permease/SLC12A_dom"/>
</dbReference>
<keyword evidence="4 5" id="KW-0472">Membrane</keyword>
<feature type="transmembrane region" description="Helical" evidence="5">
    <location>
        <begin position="325"/>
        <end position="344"/>
    </location>
</feature>
<evidence type="ECO:0000256" key="4">
    <source>
        <dbReference type="ARBA" id="ARBA00023136"/>
    </source>
</evidence>
<feature type="transmembrane region" description="Helical" evidence="5">
    <location>
        <begin position="152"/>
        <end position="171"/>
    </location>
</feature>
<evidence type="ECO:0000259" key="6">
    <source>
        <dbReference type="Pfam" id="PF00324"/>
    </source>
</evidence>
<dbReference type="Proteomes" id="UP000078544">
    <property type="component" value="Unassembled WGS sequence"/>
</dbReference>
<protein>
    <submittedName>
        <fullName evidence="7">Amino acid/polyamine transporter I</fullName>
    </submittedName>
</protein>
<evidence type="ECO:0000256" key="1">
    <source>
        <dbReference type="ARBA" id="ARBA00004141"/>
    </source>
</evidence>
<feature type="transmembrane region" description="Helical" evidence="5">
    <location>
        <begin position="522"/>
        <end position="541"/>
    </location>
</feature>
<reference evidence="7 8" key="1">
    <citation type="journal article" date="2016" name="Genome Biol. Evol.">
        <title>Divergent and convergent evolution of fungal pathogenicity.</title>
        <authorList>
            <person name="Shang Y."/>
            <person name="Xiao G."/>
            <person name="Zheng P."/>
            <person name="Cen K."/>
            <person name="Zhan S."/>
            <person name="Wang C."/>
        </authorList>
    </citation>
    <scope>NUCLEOTIDE SEQUENCE [LARGE SCALE GENOMIC DNA]</scope>
    <source>
        <strain evidence="7 8">RCEF 2490</strain>
    </source>
</reference>